<name>A0ABY3KT86_9FLAO</name>
<feature type="non-terminal residue" evidence="1">
    <location>
        <position position="35"/>
    </location>
</feature>
<keyword evidence="2" id="KW-1185">Reference proteome</keyword>
<gene>
    <name evidence="1" type="ORF">FQ017_00035</name>
</gene>
<evidence type="ECO:0000313" key="1">
    <source>
        <dbReference type="EMBL" id="TXK01750.1"/>
    </source>
</evidence>
<proteinExistence type="predicted"/>
<sequence length="35" mass="3698">MSILQFLIAVDVTVVNVALPSIGNDLGVDARGLTW</sequence>
<protein>
    <submittedName>
        <fullName evidence="1">MFS transporter</fullName>
    </submittedName>
</protein>
<evidence type="ECO:0000313" key="2">
    <source>
        <dbReference type="Proteomes" id="UP000321621"/>
    </source>
</evidence>
<organism evidence="1 2">
    <name type="scientific">Flagellimonas pelagia</name>
    <dbReference type="NCBI Taxonomy" id="2306998"/>
    <lineage>
        <taxon>Bacteria</taxon>
        <taxon>Pseudomonadati</taxon>
        <taxon>Bacteroidota</taxon>
        <taxon>Flavobacteriia</taxon>
        <taxon>Flavobacteriales</taxon>
        <taxon>Flavobacteriaceae</taxon>
        <taxon>Flagellimonas</taxon>
    </lineage>
</organism>
<comment type="caution">
    <text evidence="1">The sequence shown here is derived from an EMBL/GenBank/DDBJ whole genome shotgun (WGS) entry which is preliminary data.</text>
</comment>
<dbReference type="Proteomes" id="UP000321621">
    <property type="component" value="Unassembled WGS sequence"/>
</dbReference>
<dbReference type="EMBL" id="VNWK01000004">
    <property type="protein sequence ID" value="TXK01750.1"/>
    <property type="molecule type" value="Genomic_DNA"/>
</dbReference>
<accession>A0ABY3KT86</accession>
<reference evidence="1 2" key="1">
    <citation type="submission" date="2019-07" db="EMBL/GenBank/DDBJ databases">
        <title>Draft genome of two Muricauda strains isolated from deep sea.</title>
        <authorList>
            <person name="Sun C."/>
        </authorList>
    </citation>
    <scope>NUCLEOTIDE SEQUENCE [LARGE SCALE GENOMIC DNA]</scope>
    <source>
        <strain evidence="1 2">72</strain>
    </source>
</reference>